<accession>A0AAD1WGL3</accession>
<feature type="domain" description="PARP catalytic" evidence="8">
    <location>
        <begin position="372"/>
        <end position="574"/>
    </location>
</feature>
<dbReference type="InterPro" id="IPR043472">
    <property type="entry name" value="Macro_dom-like"/>
</dbReference>
<dbReference type="PANTHER" id="PTHR14453">
    <property type="entry name" value="PARP/ZINC FINGER CCCH TYPE DOMAIN CONTAINING PROTEIN"/>
    <property type="match status" value="1"/>
</dbReference>
<keyword evidence="11" id="KW-1185">Reference proteome</keyword>
<keyword evidence="4 7" id="KW-0520">NAD</keyword>
<dbReference type="EC" id="2.4.2.-" evidence="7"/>
<evidence type="ECO:0000256" key="7">
    <source>
        <dbReference type="RuleBase" id="RU362114"/>
    </source>
</evidence>
<dbReference type="GO" id="GO:0010629">
    <property type="term" value="P:negative regulation of gene expression"/>
    <property type="evidence" value="ECO:0007669"/>
    <property type="project" value="TreeGrafter"/>
</dbReference>
<dbReference type="AlphaFoldDB" id="A0AAD1WGL3"/>
<dbReference type="EMBL" id="OW240918">
    <property type="protein sequence ID" value="CAH2305474.1"/>
    <property type="molecule type" value="Genomic_DNA"/>
</dbReference>
<dbReference type="Gene3D" id="3.90.228.10">
    <property type="match status" value="1"/>
</dbReference>
<organism evidence="10 11">
    <name type="scientific">Pelobates cultripes</name>
    <name type="common">Western spadefoot toad</name>
    <dbReference type="NCBI Taxonomy" id="61616"/>
    <lineage>
        <taxon>Eukaryota</taxon>
        <taxon>Metazoa</taxon>
        <taxon>Chordata</taxon>
        <taxon>Craniata</taxon>
        <taxon>Vertebrata</taxon>
        <taxon>Euteleostomi</taxon>
        <taxon>Amphibia</taxon>
        <taxon>Batrachia</taxon>
        <taxon>Anura</taxon>
        <taxon>Pelobatoidea</taxon>
        <taxon>Pelobatidae</taxon>
        <taxon>Pelobates</taxon>
    </lineage>
</organism>
<evidence type="ECO:0000313" key="11">
    <source>
        <dbReference type="Proteomes" id="UP001295444"/>
    </source>
</evidence>
<evidence type="ECO:0000256" key="4">
    <source>
        <dbReference type="ARBA" id="ARBA00023027"/>
    </source>
</evidence>
<name>A0AAD1WGL3_PELCU</name>
<evidence type="ECO:0000256" key="2">
    <source>
        <dbReference type="ARBA" id="ARBA00022676"/>
    </source>
</evidence>
<evidence type="ECO:0000256" key="1">
    <source>
        <dbReference type="ARBA" id="ARBA00004123"/>
    </source>
</evidence>
<evidence type="ECO:0000259" key="9">
    <source>
        <dbReference type="PROSITE" id="PS51154"/>
    </source>
</evidence>
<keyword evidence="5" id="KW-0539">Nucleus</keyword>
<feature type="domain" description="Macro" evidence="9">
    <location>
        <begin position="178"/>
        <end position="352"/>
    </location>
</feature>
<dbReference type="GO" id="GO:1990404">
    <property type="term" value="F:NAD+-protein mono-ADP-ribosyltransferase activity"/>
    <property type="evidence" value="ECO:0007669"/>
    <property type="project" value="TreeGrafter"/>
</dbReference>
<dbReference type="GO" id="GO:0005737">
    <property type="term" value="C:cytoplasm"/>
    <property type="evidence" value="ECO:0007669"/>
    <property type="project" value="TreeGrafter"/>
</dbReference>
<feature type="domain" description="Macro" evidence="9">
    <location>
        <begin position="1"/>
        <end position="174"/>
    </location>
</feature>
<dbReference type="SUPFAM" id="SSF56399">
    <property type="entry name" value="ADP-ribosylation"/>
    <property type="match status" value="1"/>
</dbReference>
<evidence type="ECO:0000259" key="8">
    <source>
        <dbReference type="PROSITE" id="PS51059"/>
    </source>
</evidence>
<dbReference type="CDD" id="cd01439">
    <property type="entry name" value="TCCD_inducible_PARP_like"/>
    <property type="match status" value="1"/>
</dbReference>
<evidence type="ECO:0000256" key="6">
    <source>
        <dbReference type="ARBA" id="ARBA00024347"/>
    </source>
</evidence>
<dbReference type="InterPro" id="IPR002589">
    <property type="entry name" value="Macro_dom"/>
</dbReference>
<dbReference type="Pfam" id="PF00644">
    <property type="entry name" value="PARP"/>
    <property type="match status" value="1"/>
</dbReference>
<dbReference type="PROSITE" id="PS51059">
    <property type="entry name" value="PARP_CATALYTIC"/>
    <property type="match status" value="1"/>
</dbReference>
<comment type="similarity">
    <text evidence="6">Belongs to the ARTD/PARP family.</text>
</comment>
<dbReference type="Pfam" id="PF01661">
    <property type="entry name" value="Macro"/>
    <property type="match status" value="2"/>
</dbReference>
<keyword evidence="3 7" id="KW-0808">Transferase</keyword>
<evidence type="ECO:0000313" key="10">
    <source>
        <dbReference type="EMBL" id="CAH2305474.1"/>
    </source>
</evidence>
<dbReference type="Gene3D" id="3.40.220.10">
    <property type="entry name" value="Leucine Aminopeptidase, subunit E, domain 1"/>
    <property type="match status" value="2"/>
</dbReference>
<dbReference type="GO" id="GO:0005634">
    <property type="term" value="C:nucleus"/>
    <property type="evidence" value="ECO:0007669"/>
    <property type="project" value="UniProtKB-SubCell"/>
</dbReference>
<dbReference type="PROSITE" id="PS51154">
    <property type="entry name" value="MACRO"/>
    <property type="match status" value="2"/>
</dbReference>
<proteinExistence type="inferred from homology"/>
<dbReference type="PANTHER" id="PTHR14453:SF101">
    <property type="entry name" value="POLY [ADP-RIBOSE] POLYMERASE"/>
    <property type="match status" value="1"/>
</dbReference>
<dbReference type="GO" id="GO:0070212">
    <property type="term" value="P:protein poly-ADP-ribosylation"/>
    <property type="evidence" value="ECO:0007669"/>
    <property type="project" value="TreeGrafter"/>
</dbReference>
<sequence length="574" mass="63863">MSERCELVIEEVLVRLKNGDITQENVDAVVNLTNSSLSHHLGISKAILAAGGPSLQDECKIKGKQPHGDVVVTGAGNLKCKNVIHVIGVTRPQKITNAVMSVLQECDKNNLGTVAIPAIGTGVGHLHPQESFRSVLKGIKEYLSCSISLISEITIVTFLPNIYQEYLTLMNCEIAKFQNQNIGITLNGSRVEFIRGDITEQDVDCILNLNHYHLNRSAGVSGAILSAAGKRVTDECACYGTLPASGIAITSGGRLKSRNIMHVIGPTQESAFASSLEKILKECETKSFTTIALPAIGTGSASIDPKSSVEAILNGIELCLQKMKFGQFEQIVIVAYTENVYNDFLQAFKARQSQEIKIRSDNLKQICESLCQPANWRPMDLNDLNVACVELNKDTAEYKKVETDFMKSQKKGKTTEITKIEKIQNAKMWLRYALNRFVVNTRYPDQENERHLYHGTSKEATMNINLNGFNRSYNGKNATYYGKGTYFATRASYSSDDKYSPKDDQEEKRVYQVAVITGKYCYSDRTCIEPPPTPEDPNVRYDSTVDNVNNPKIFVIFYDDRAYPEYLITFKQSG</sequence>
<comment type="subcellular location">
    <subcellularLocation>
        <location evidence="1">Nucleus</location>
    </subcellularLocation>
</comment>
<dbReference type="InterPro" id="IPR012317">
    <property type="entry name" value="Poly(ADP-ribose)pol_cat_dom"/>
</dbReference>
<dbReference type="Proteomes" id="UP001295444">
    <property type="component" value="Chromosome 07"/>
</dbReference>
<dbReference type="GO" id="GO:0003950">
    <property type="term" value="F:NAD+ poly-ADP-ribosyltransferase activity"/>
    <property type="evidence" value="ECO:0007669"/>
    <property type="project" value="UniProtKB-UniRule"/>
</dbReference>
<evidence type="ECO:0000256" key="5">
    <source>
        <dbReference type="ARBA" id="ARBA00023242"/>
    </source>
</evidence>
<dbReference type="InterPro" id="IPR052056">
    <property type="entry name" value="Mono-ARTD/PARP"/>
</dbReference>
<reference evidence="10" key="1">
    <citation type="submission" date="2022-03" db="EMBL/GenBank/DDBJ databases">
        <authorList>
            <person name="Alioto T."/>
            <person name="Alioto T."/>
            <person name="Gomez Garrido J."/>
        </authorList>
    </citation>
    <scope>NUCLEOTIDE SEQUENCE</scope>
</reference>
<dbReference type="FunFam" id="3.90.228.10:FF:000008">
    <property type="entry name" value="Poly [ADP-ribose] polymerase"/>
    <property type="match status" value="1"/>
</dbReference>
<dbReference type="GO" id="GO:0003714">
    <property type="term" value="F:transcription corepressor activity"/>
    <property type="evidence" value="ECO:0007669"/>
    <property type="project" value="TreeGrafter"/>
</dbReference>
<dbReference type="SUPFAM" id="SSF52949">
    <property type="entry name" value="Macro domain-like"/>
    <property type="match status" value="2"/>
</dbReference>
<gene>
    <name evidence="10" type="ORF">PECUL_23A047435</name>
</gene>
<evidence type="ECO:0000256" key="3">
    <source>
        <dbReference type="ARBA" id="ARBA00022679"/>
    </source>
</evidence>
<protein>
    <recommendedName>
        <fullName evidence="7">Poly [ADP-ribose] polymerase</fullName>
        <shortName evidence="7">PARP</shortName>
        <ecNumber evidence="7">2.4.2.-</ecNumber>
    </recommendedName>
</protein>
<dbReference type="SMART" id="SM00506">
    <property type="entry name" value="A1pp"/>
    <property type="match status" value="2"/>
</dbReference>
<keyword evidence="2 7" id="KW-0328">Glycosyltransferase</keyword>